<evidence type="ECO:0000313" key="2">
    <source>
        <dbReference type="Proteomes" id="UP000001745"/>
    </source>
</evidence>
<proteinExistence type="predicted"/>
<dbReference type="Proteomes" id="UP000001745">
    <property type="component" value="Unassembled WGS sequence"/>
</dbReference>
<dbReference type="HOGENOM" id="CLU_1732703_0_0_1"/>
<dbReference type="EMBL" id="EQ962655">
    <property type="protein sequence ID" value="EED17792.1"/>
    <property type="molecule type" value="Genomic_DNA"/>
</dbReference>
<sequence length="151" mass="17139">MVLVVASGYGIGAVILYMKKIILGYNTPTTYARRLHFVWQVETLGKGLEAMAKEFNNPFRYCSEEGQDLLNDLLQDDILDNGYGRLHSFNFNLCDEGQARPGSDITTLREVSMLPPDHLNVNRKQRKQALCDGPMILLTLTSKGFRHKLNY</sequence>
<gene>
    <name evidence="1" type="ORF">TSTA_115850</name>
</gene>
<accession>B8MAV2</accession>
<evidence type="ECO:0000313" key="1">
    <source>
        <dbReference type="EMBL" id="EED17792.1"/>
    </source>
</evidence>
<organism evidence="1 2">
    <name type="scientific">Talaromyces stipitatus (strain ATCC 10500 / CBS 375.48 / QM 6759 / NRRL 1006)</name>
    <name type="common">Penicillium stipitatum</name>
    <dbReference type="NCBI Taxonomy" id="441959"/>
    <lineage>
        <taxon>Eukaryota</taxon>
        <taxon>Fungi</taxon>
        <taxon>Dikarya</taxon>
        <taxon>Ascomycota</taxon>
        <taxon>Pezizomycotina</taxon>
        <taxon>Eurotiomycetes</taxon>
        <taxon>Eurotiomycetidae</taxon>
        <taxon>Eurotiales</taxon>
        <taxon>Trichocomaceae</taxon>
        <taxon>Talaromyces</taxon>
        <taxon>Talaromyces sect. Talaromyces</taxon>
    </lineage>
</organism>
<dbReference type="VEuPathDB" id="FungiDB:TSTA_115850"/>
<evidence type="ECO:0008006" key="3">
    <source>
        <dbReference type="Google" id="ProtNLM"/>
    </source>
</evidence>
<reference evidence="2" key="1">
    <citation type="journal article" date="2015" name="Genome Announc.">
        <title>Genome sequence of the AIDS-associated pathogen Penicillium marneffei (ATCC18224) and its near taxonomic relative Talaromyces stipitatus (ATCC10500).</title>
        <authorList>
            <person name="Nierman W.C."/>
            <person name="Fedorova-Abrams N.D."/>
            <person name="Andrianopoulos A."/>
        </authorList>
    </citation>
    <scope>NUCLEOTIDE SEQUENCE [LARGE SCALE GENOMIC DNA]</scope>
    <source>
        <strain evidence="2">ATCC 10500 / CBS 375.48 / QM 6759 / NRRL 1006</strain>
    </source>
</reference>
<dbReference type="AlphaFoldDB" id="B8MAV2"/>
<keyword evidence="2" id="KW-1185">Reference proteome</keyword>
<dbReference type="InParanoid" id="B8MAV2"/>
<dbReference type="STRING" id="441959.B8MAV2"/>
<name>B8MAV2_TALSN</name>
<dbReference type="GeneID" id="8099612"/>
<dbReference type="RefSeq" id="XP_002481784.1">
    <property type="nucleotide sequence ID" value="XM_002481739.1"/>
</dbReference>
<protein>
    <recommendedName>
        <fullName evidence="3">Ferric reductase NAD binding domain-containing protein</fullName>
    </recommendedName>
</protein>